<comment type="caution">
    <text evidence="1">The sequence shown here is derived from an EMBL/GenBank/DDBJ whole genome shotgun (WGS) entry which is preliminary data.</text>
</comment>
<organism evidence="1 2">
    <name type="scientific">Acidocella aminolytica 101 = DSM 11237</name>
    <dbReference type="NCBI Taxonomy" id="1120923"/>
    <lineage>
        <taxon>Bacteria</taxon>
        <taxon>Pseudomonadati</taxon>
        <taxon>Pseudomonadota</taxon>
        <taxon>Alphaproteobacteria</taxon>
        <taxon>Acetobacterales</taxon>
        <taxon>Acidocellaceae</taxon>
        <taxon>Acidocella</taxon>
    </lineage>
</organism>
<dbReference type="AlphaFoldDB" id="A0A0D6PIL0"/>
<sequence>MRVYSSMVCRSGRRHFPRAATLFLCCRTIPAYLCEACPALDRIIPHARLVEFERLVNGSPFRPDTGADRRASAQAWVYSSETVAANTEILAFDPAHAVQMISDTVPNPFVGREIVGAMIAALRVRGFDDAKLGQLAA</sequence>
<reference evidence="1 2" key="1">
    <citation type="submission" date="2012-11" db="EMBL/GenBank/DDBJ databases">
        <title>Whole genome sequence of Acidocella aminolytica 101 = DSM 11237.</title>
        <authorList>
            <person name="Azuma Y."/>
            <person name="Higashiura N."/>
            <person name="Hirakawa H."/>
            <person name="Matsushita K."/>
        </authorList>
    </citation>
    <scope>NUCLEOTIDE SEQUENCE [LARGE SCALE GENOMIC DNA]</scope>
    <source>
        <strain evidence="2">101 / DSM 11237</strain>
    </source>
</reference>
<evidence type="ECO:0000313" key="1">
    <source>
        <dbReference type="EMBL" id="GAN81512.1"/>
    </source>
</evidence>
<proteinExistence type="predicted"/>
<protein>
    <submittedName>
        <fullName evidence="1">Uncharacterized protein</fullName>
    </submittedName>
</protein>
<name>A0A0D6PIL0_9PROT</name>
<dbReference type="EMBL" id="BANC01000096">
    <property type="protein sequence ID" value="GAN81512.1"/>
    <property type="molecule type" value="Genomic_DNA"/>
</dbReference>
<keyword evidence="2" id="KW-1185">Reference proteome</keyword>
<gene>
    <name evidence="1" type="ORF">Aam_098_004</name>
</gene>
<dbReference type="STRING" id="1120923.SAMN02746095_03722"/>
<dbReference type="RefSeq" id="WP_199444730.1">
    <property type="nucleotide sequence ID" value="NZ_BANC01000096.1"/>
</dbReference>
<evidence type="ECO:0000313" key="2">
    <source>
        <dbReference type="Proteomes" id="UP000032668"/>
    </source>
</evidence>
<accession>A0A0D6PIL0</accession>
<dbReference type="Proteomes" id="UP000032668">
    <property type="component" value="Unassembled WGS sequence"/>
</dbReference>